<dbReference type="STRING" id="145388.A0A0D2JVA7"/>
<evidence type="ECO:0000256" key="2">
    <source>
        <dbReference type="ARBA" id="ARBA00022729"/>
    </source>
</evidence>
<dbReference type="Pfam" id="PF13855">
    <property type="entry name" value="LRR_8"/>
    <property type="match status" value="1"/>
</dbReference>
<evidence type="ECO:0000259" key="3">
    <source>
        <dbReference type="PROSITE" id="PS51782"/>
    </source>
</evidence>
<feature type="domain" description="LysM" evidence="3">
    <location>
        <begin position="72"/>
        <end position="118"/>
    </location>
</feature>
<dbReference type="InterPro" id="IPR032675">
    <property type="entry name" value="LRR_dom_sf"/>
</dbReference>
<reference evidence="4 5" key="1">
    <citation type="journal article" date="2013" name="BMC Genomics">
        <title>Reconstruction of the lipid metabolism for the microalga Monoraphidium neglectum from its genome sequence reveals characteristics suitable for biofuel production.</title>
        <authorList>
            <person name="Bogen C."/>
            <person name="Al-Dilaimi A."/>
            <person name="Albersmeier A."/>
            <person name="Wichmann J."/>
            <person name="Grundmann M."/>
            <person name="Rupp O."/>
            <person name="Lauersen K.J."/>
            <person name="Blifernez-Klassen O."/>
            <person name="Kalinowski J."/>
            <person name="Goesmann A."/>
            <person name="Mussgnug J.H."/>
            <person name="Kruse O."/>
        </authorList>
    </citation>
    <scope>NUCLEOTIDE SEQUENCE [LARGE SCALE GENOMIC DNA]</scope>
    <source>
        <strain evidence="4 5">SAG 48.87</strain>
    </source>
</reference>
<dbReference type="Proteomes" id="UP000054498">
    <property type="component" value="Unassembled WGS sequence"/>
</dbReference>
<comment type="subcellular location">
    <subcellularLocation>
        <location evidence="1">Cytoplasm</location>
        <location evidence="1">Cytoskeleton</location>
        <location evidence="1">Cilium axoneme</location>
    </subcellularLocation>
</comment>
<dbReference type="GO" id="GO:0005930">
    <property type="term" value="C:axoneme"/>
    <property type="evidence" value="ECO:0007669"/>
    <property type="project" value="UniProtKB-SubCell"/>
</dbReference>
<dbReference type="KEGG" id="mng:MNEG_5233"/>
<protein>
    <submittedName>
        <fullName evidence="4">Surface antigen protein</fullName>
    </submittedName>
</protein>
<dbReference type="EMBL" id="KK100988">
    <property type="protein sequence ID" value="KIZ02728.1"/>
    <property type="molecule type" value="Genomic_DNA"/>
</dbReference>
<dbReference type="GeneID" id="25738110"/>
<dbReference type="InterPro" id="IPR018392">
    <property type="entry name" value="LysM"/>
</dbReference>
<proteinExistence type="predicted"/>
<keyword evidence="2" id="KW-0732">Signal</keyword>
<accession>A0A0D2JVA7</accession>
<dbReference type="Pfam" id="PF00560">
    <property type="entry name" value="LRR_1"/>
    <property type="match status" value="1"/>
</dbReference>
<dbReference type="AlphaFoldDB" id="A0A0D2JVA7"/>
<dbReference type="InterPro" id="IPR001611">
    <property type="entry name" value="Leu-rich_rpt"/>
</dbReference>
<evidence type="ECO:0000256" key="1">
    <source>
        <dbReference type="ARBA" id="ARBA00004430"/>
    </source>
</evidence>
<evidence type="ECO:0000313" key="4">
    <source>
        <dbReference type="EMBL" id="KIZ02728.1"/>
    </source>
</evidence>
<dbReference type="RefSeq" id="XP_013901747.1">
    <property type="nucleotide sequence ID" value="XM_014046293.1"/>
</dbReference>
<keyword evidence="5" id="KW-1185">Reference proteome</keyword>
<sequence length="438" mass="46590">MKTYDNVNQFWIARNSWGPGFAQEGSFKVAFGVASVLSPGDTFGVVFKPSLAAPKRPPPQLAAAPTLPNGCSYYQAVPGDYLSGVADRVAVPVEKLLLDNRDTLRDLDSPLAGKRLAVCSIGVSPAQPAPAPVPAPAPAPAPSTPPAASVVAPSLVRSLPSDSRTAQLRSLLGFKAAIDRQGTLAWSAERAANAGYCSFFGITCDTQGNVAKIEFNQVKLGGTLPPASVLRDLTALTGVELDTTGITGTLPTDWGVLTQLQDLRICRNSGITGTLPRTWAGLARLKVLYLYMNKLTGTLSPEFGTAWLAMELLSLSTNSFMGPLPREWAGMSRLRTLHLYDNRLTGTLSPGFGFAWPVMENLLLSNNALTGPLPREWAGMGRLKTLYLNTNKLTGTLSPALGAAWTAIEALQLSTNAFTGPLPFEWAGMGRLKTLHIT</sequence>
<dbReference type="PROSITE" id="PS51782">
    <property type="entry name" value="LYSM"/>
    <property type="match status" value="1"/>
</dbReference>
<name>A0A0D2JVA7_9CHLO</name>
<dbReference type="OrthoDB" id="511504at2759"/>
<evidence type="ECO:0000313" key="5">
    <source>
        <dbReference type="Proteomes" id="UP000054498"/>
    </source>
</evidence>
<gene>
    <name evidence="4" type="ORF">MNEG_5233</name>
</gene>
<dbReference type="SUPFAM" id="SSF52058">
    <property type="entry name" value="L domain-like"/>
    <property type="match status" value="1"/>
</dbReference>
<dbReference type="Gene3D" id="3.80.10.10">
    <property type="entry name" value="Ribonuclease Inhibitor"/>
    <property type="match status" value="1"/>
</dbReference>
<organism evidence="4 5">
    <name type="scientific">Monoraphidium neglectum</name>
    <dbReference type="NCBI Taxonomy" id="145388"/>
    <lineage>
        <taxon>Eukaryota</taxon>
        <taxon>Viridiplantae</taxon>
        <taxon>Chlorophyta</taxon>
        <taxon>core chlorophytes</taxon>
        <taxon>Chlorophyceae</taxon>
        <taxon>CS clade</taxon>
        <taxon>Sphaeropleales</taxon>
        <taxon>Selenastraceae</taxon>
        <taxon>Monoraphidium</taxon>
    </lineage>
</organism>
<dbReference type="PANTHER" id="PTHR47988">
    <property type="entry name" value="SOMATIC EMBRYOGENESIS RECEPTOR KINASE 1"/>
    <property type="match status" value="1"/>
</dbReference>